<reference evidence="2" key="2">
    <citation type="submission" date="2025-09" db="UniProtKB">
        <authorList>
            <consortium name="Ensembl"/>
        </authorList>
    </citation>
    <scope>IDENTIFICATION</scope>
</reference>
<organism evidence="2 3">
    <name type="scientific">Oryzias sinensis</name>
    <name type="common">Chinese medaka</name>
    <dbReference type="NCBI Taxonomy" id="183150"/>
    <lineage>
        <taxon>Eukaryota</taxon>
        <taxon>Metazoa</taxon>
        <taxon>Chordata</taxon>
        <taxon>Craniata</taxon>
        <taxon>Vertebrata</taxon>
        <taxon>Euteleostomi</taxon>
        <taxon>Actinopterygii</taxon>
        <taxon>Neopterygii</taxon>
        <taxon>Teleostei</taxon>
        <taxon>Neoteleostei</taxon>
        <taxon>Acanthomorphata</taxon>
        <taxon>Ovalentaria</taxon>
        <taxon>Atherinomorphae</taxon>
        <taxon>Beloniformes</taxon>
        <taxon>Adrianichthyidae</taxon>
        <taxon>Oryziinae</taxon>
        <taxon>Oryzias</taxon>
    </lineage>
</organism>
<evidence type="ECO:0008006" key="4">
    <source>
        <dbReference type="Google" id="ProtNLM"/>
    </source>
</evidence>
<protein>
    <recommendedName>
        <fullName evidence="4">Cornifelin</fullName>
    </recommendedName>
</protein>
<proteinExistence type="inferred from homology"/>
<dbReference type="Ensembl" id="ENSOSIT00000005142.1">
    <property type="protein sequence ID" value="ENSOSIP00000004811.1"/>
    <property type="gene ID" value="ENSOSIG00000003288.1"/>
</dbReference>
<dbReference type="GeneTree" id="ENSGT00940000163701"/>
<evidence type="ECO:0000313" key="3">
    <source>
        <dbReference type="Proteomes" id="UP000694383"/>
    </source>
</evidence>
<dbReference type="InterPro" id="IPR006461">
    <property type="entry name" value="PLAC_motif_containing"/>
</dbReference>
<accession>A0A8C7WY18</accession>
<dbReference type="NCBIfam" id="TIGR01571">
    <property type="entry name" value="A_thal_Cys_rich"/>
    <property type="match status" value="1"/>
</dbReference>
<dbReference type="PANTHER" id="PTHR15907">
    <property type="entry name" value="DUF614 FAMILY PROTEIN-RELATED"/>
    <property type="match status" value="1"/>
</dbReference>
<dbReference type="Proteomes" id="UP000694383">
    <property type="component" value="Unplaced"/>
</dbReference>
<comment type="similarity">
    <text evidence="1">Belongs to the cornifelin family.</text>
</comment>
<evidence type="ECO:0000313" key="2">
    <source>
        <dbReference type="Ensembl" id="ENSOSIP00000004811.1"/>
    </source>
</evidence>
<evidence type="ECO:0000256" key="1">
    <source>
        <dbReference type="ARBA" id="ARBA00009024"/>
    </source>
</evidence>
<name>A0A8C7WY18_9TELE</name>
<reference evidence="2" key="1">
    <citation type="submission" date="2025-08" db="UniProtKB">
        <authorList>
            <consortium name="Ensembl"/>
        </authorList>
    </citation>
    <scope>IDENTIFICATION</scope>
</reference>
<dbReference type="AlphaFoldDB" id="A0A8C7WY18"/>
<keyword evidence="3" id="KW-1185">Reference proteome</keyword>
<sequence length="187" mass="20923">MRELELIRKLVPSVLYIAAEIKFCLFANNFDFFIYFSGCYGCWCGPCLACTVSGRFGERYCLPMLDISTTGSQILPIPAFVPPVAVSMRAAMRSRYGIKGSIAADIAASYYCAPCSWCQMHRELKHRKKAPVVINTQQPYVINMQPPAMMMMPPGVGKGGKISCNPWTPVKITNHLRKKVQSTVEWV</sequence>
<dbReference type="Pfam" id="PF04749">
    <property type="entry name" value="PLAC8"/>
    <property type="match status" value="1"/>
</dbReference>